<feature type="domain" description="N-acetyltransferase" evidence="3">
    <location>
        <begin position="166"/>
        <end position="309"/>
    </location>
</feature>
<dbReference type="RefSeq" id="WP_171216636.1">
    <property type="nucleotide sequence ID" value="NZ_JABEPP010000001.1"/>
</dbReference>
<dbReference type="Pfam" id="PF12802">
    <property type="entry name" value="MarR_2"/>
    <property type="match status" value="1"/>
</dbReference>
<dbReference type="GO" id="GO:0008080">
    <property type="term" value="F:N-acetyltransferase activity"/>
    <property type="evidence" value="ECO:0007669"/>
    <property type="project" value="InterPro"/>
</dbReference>
<dbReference type="InterPro" id="IPR000835">
    <property type="entry name" value="HTH_MarR-typ"/>
</dbReference>
<keyword evidence="5" id="KW-1185">Reference proteome</keyword>
<dbReference type="SUPFAM" id="SSF46785">
    <property type="entry name" value="Winged helix' DNA-binding domain"/>
    <property type="match status" value="1"/>
</dbReference>
<comment type="caution">
    <text evidence="4">The sequence shown here is derived from an EMBL/GenBank/DDBJ whole genome shotgun (WGS) entry which is preliminary data.</text>
</comment>
<dbReference type="SMART" id="SM00347">
    <property type="entry name" value="HTH_MARR"/>
    <property type="match status" value="1"/>
</dbReference>
<protein>
    <submittedName>
        <fullName evidence="4">MarR family transcriptional regulator</fullName>
    </submittedName>
</protein>
<accession>A0A849I4U2</accession>
<sequence length="309" mass="34773">MPEPDDEAVVAVRAFTRFYTRQTELLNEGLLDSGFSLAEARVLYELANRDEVSAGDLVRDLGMDAGYLSRILKRFESAGLLSRSAAPEDGRRARLSLTEAGRAAFAPLDRASREQVRRLIGPLAPAERMRLVRRMGEIETLLGGGDGEGEPPFRLRGHRPGDMGWITHRQAVLYAREYGWDETFEALVAEITAAFIRNFDPARERCWIAQRRGEVLGSVFCVRESDTVAKLRLLYVEPEARGLGLGRRLVEECIGFARHAGYRTLTLWTNDILLAARRIYVGAGFRLVAEERHHSFGHDLVGQYWELAL</sequence>
<dbReference type="Gene3D" id="1.10.10.10">
    <property type="entry name" value="Winged helix-like DNA-binding domain superfamily/Winged helix DNA-binding domain"/>
    <property type="match status" value="1"/>
</dbReference>
<dbReference type="InterPro" id="IPR036388">
    <property type="entry name" value="WH-like_DNA-bd_sf"/>
</dbReference>
<feature type="domain" description="HTH marR-type" evidence="2">
    <location>
        <begin position="5"/>
        <end position="140"/>
    </location>
</feature>
<dbReference type="CDD" id="cd04301">
    <property type="entry name" value="NAT_SF"/>
    <property type="match status" value="1"/>
</dbReference>
<evidence type="ECO:0000313" key="4">
    <source>
        <dbReference type="EMBL" id="NNM71140.1"/>
    </source>
</evidence>
<dbReference type="InterPro" id="IPR016181">
    <property type="entry name" value="Acyl_CoA_acyltransferase"/>
</dbReference>
<dbReference type="SUPFAM" id="SSF55729">
    <property type="entry name" value="Acyl-CoA N-acyltransferases (Nat)"/>
    <property type="match status" value="1"/>
</dbReference>
<evidence type="ECO:0000313" key="5">
    <source>
        <dbReference type="Proteomes" id="UP000564885"/>
    </source>
</evidence>
<dbReference type="PROSITE" id="PS51186">
    <property type="entry name" value="GNAT"/>
    <property type="match status" value="1"/>
</dbReference>
<dbReference type="Gene3D" id="3.40.630.30">
    <property type="match status" value="1"/>
</dbReference>
<organism evidence="4 5">
    <name type="scientific">Enterovirga aerilata</name>
    <dbReference type="NCBI Taxonomy" id="2730920"/>
    <lineage>
        <taxon>Bacteria</taxon>
        <taxon>Pseudomonadati</taxon>
        <taxon>Pseudomonadota</taxon>
        <taxon>Alphaproteobacteria</taxon>
        <taxon>Hyphomicrobiales</taxon>
        <taxon>Methylobacteriaceae</taxon>
        <taxon>Enterovirga</taxon>
    </lineage>
</organism>
<keyword evidence="1" id="KW-0808">Transferase</keyword>
<evidence type="ECO:0000259" key="2">
    <source>
        <dbReference type="PROSITE" id="PS50995"/>
    </source>
</evidence>
<dbReference type="PROSITE" id="PS50995">
    <property type="entry name" value="HTH_MARR_2"/>
    <property type="match status" value="1"/>
</dbReference>
<dbReference type="InterPro" id="IPR050769">
    <property type="entry name" value="NAT_camello-type"/>
</dbReference>
<dbReference type="CDD" id="cd00090">
    <property type="entry name" value="HTH_ARSR"/>
    <property type="match status" value="1"/>
</dbReference>
<proteinExistence type="predicted"/>
<dbReference type="InterPro" id="IPR036390">
    <property type="entry name" value="WH_DNA-bd_sf"/>
</dbReference>
<evidence type="ECO:0000256" key="1">
    <source>
        <dbReference type="ARBA" id="ARBA00022679"/>
    </source>
</evidence>
<dbReference type="AlphaFoldDB" id="A0A849I4U2"/>
<dbReference type="EMBL" id="JABEPP010000001">
    <property type="protein sequence ID" value="NNM71140.1"/>
    <property type="molecule type" value="Genomic_DNA"/>
</dbReference>
<gene>
    <name evidence="4" type="ORF">HJG44_01870</name>
</gene>
<dbReference type="PANTHER" id="PTHR13947:SF37">
    <property type="entry name" value="LD18367P"/>
    <property type="match status" value="1"/>
</dbReference>
<dbReference type="InterPro" id="IPR000182">
    <property type="entry name" value="GNAT_dom"/>
</dbReference>
<reference evidence="4 5" key="1">
    <citation type="submission" date="2020-04" db="EMBL/GenBank/DDBJ databases">
        <title>Enterovirga sp. isolate from soil.</title>
        <authorList>
            <person name="Chea S."/>
            <person name="Kim D.-U."/>
        </authorList>
    </citation>
    <scope>NUCLEOTIDE SEQUENCE [LARGE SCALE GENOMIC DNA]</scope>
    <source>
        <strain evidence="4 5">DB1703</strain>
    </source>
</reference>
<dbReference type="PANTHER" id="PTHR13947">
    <property type="entry name" value="GNAT FAMILY N-ACETYLTRANSFERASE"/>
    <property type="match status" value="1"/>
</dbReference>
<dbReference type="GO" id="GO:0003700">
    <property type="term" value="F:DNA-binding transcription factor activity"/>
    <property type="evidence" value="ECO:0007669"/>
    <property type="project" value="InterPro"/>
</dbReference>
<dbReference type="Proteomes" id="UP000564885">
    <property type="component" value="Unassembled WGS sequence"/>
</dbReference>
<dbReference type="InterPro" id="IPR011991">
    <property type="entry name" value="ArsR-like_HTH"/>
</dbReference>
<evidence type="ECO:0000259" key="3">
    <source>
        <dbReference type="PROSITE" id="PS51186"/>
    </source>
</evidence>
<name>A0A849I4U2_9HYPH</name>
<dbReference type="Pfam" id="PF00583">
    <property type="entry name" value="Acetyltransf_1"/>
    <property type="match status" value="1"/>
</dbReference>